<reference evidence="3" key="1">
    <citation type="journal article" date="2012" name="Science">
        <title>The Paleozoic origin of enzymatic lignin decomposition reconstructed from 31 fungal genomes.</title>
        <authorList>
            <person name="Floudas D."/>
            <person name="Binder M."/>
            <person name="Riley R."/>
            <person name="Barry K."/>
            <person name="Blanchette R.A."/>
            <person name="Henrissat B."/>
            <person name="Martinez A.T."/>
            <person name="Otillar R."/>
            <person name="Spatafora J.W."/>
            <person name="Yadav J.S."/>
            <person name="Aerts A."/>
            <person name="Benoit I."/>
            <person name="Boyd A."/>
            <person name="Carlson A."/>
            <person name="Copeland A."/>
            <person name="Coutinho P.M."/>
            <person name="de Vries R.P."/>
            <person name="Ferreira P."/>
            <person name="Findley K."/>
            <person name="Foster B."/>
            <person name="Gaskell J."/>
            <person name="Glotzer D."/>
            <person name="Gorecki P."/>
            <person name="Heitman J."/>
            <person name="Hesse C."/>
            <person name="Hori C."/>
            <person name="Igarashi K."/>
            <person name="Jurgens J.A."/>
            <person name="Kallen N."/>
            <person name="Kersten P."/>
            <person name="Kohler A."/>
            <person name="Kuees U."/>
            <person name="Kumar T.K.A."/>
            <person name="Kuo A."/>
            <person name="LaButti K."/>
            <person name="Larrondo L.F."/>
            <person name="Lindquist E."/>
            <person name="Ling A."/>
            <person name="Lombard V."/>
            <person name="Lucas S."/>
            <person name="Lundell T."/>
            <person name="Martin R."/>
            <person name="McLaughlin D.J."/>
            <person name="Morgenstern I."/>
            <person name="Morin E."/>
            <person name="Murat C."/>
            <person name="Nagy L.G."/>
            <person name="Nolan M."/>
            <person name="Ohm R.A."/>
            <person name="Patyshakuliyeva A."/>
            <person name="Rokas A."/>
            <person name="Ruiz-Duenas F.J."/>
            <person name="Sabat G."/>
            <person name="Salamov A."/>
            <person name="Samejima M."/>
            <person name="Schmutz J."/>
            <person name="Slot J.C."/>
            <person name="St John F."/>
            <person name="Stenlid J."/>
            <person name="Sun H."/>
            <person name="Sun S."/>
            <person name="Syed K."/>
            <person name="Tsang A."/>
            <person name="Wiebenga A."/>
            <person name="Young D."/>
            <person name="Pisabarro A."/>
            <person name="Eastwood D.C."/>
            <person name="Martin F."/>
            <person name="Cullen D."/>
            <person name="Grigoriev I.V."/>
            <person name="Hibbett D.S."/>
        </authorList>
    </citation>
    <scope>NUCLEOTIDE SEQUENCE [LARGE SCALE GENOMIC DNA]</scope>
    <source>
        <strain evidence="3">TFB10046</strain>
    </source>
</reference>
<proteinExistence type="predicted"/>
<feature type="compositionally biased region" description="Polar residues" evidence="1">
    <location>
        <begin position="126"/>
        <end position="137"/>
    </location>
</feature>
<keyword evidence="3" id="KW-1185">Reference proteome</keyword>
<evidence type="ECO:0000256" key="1">
    <source>
        <dbReference type="SAM" id="MobiDB-lite"/>
    </source>
</evidence>
<feature type="compositionally biased region" description="Acidic residues" evidence="1">
    <location>
        <begin position="36"/>
        <end position="50"/>
    </location>
</feature>
<evidence type="ECO:0000313" key="3">
    <source>
        <dbReference type="Proteomes" id="UP000006514"/>
    </source>
</evidence>
<name>J0D0V7_AURST</name>
<evidence type="ECO:0000313" key="2">
    <source>
        <dbReference type="EMBL" id="EJD32192.1"/>
    </source>
</evidence>
<dbReference type="KEGG" id="adl:AURDEDRAFT_132218"/>
<feature type="non-terminal residue" evidence="2">
    <location>
        <position position="283"/>
    </location>
</feature>
<sequence>MVLVNTHFSVGVERYNLRQRKPIAFTSVPWFFESESDEENADDDLVDDSDTVSSYEPSTDGEALDDLAPLTVPSKRPRSRPDGDGNERSLPLAHSGQLRLPSLVSLLINPRRIREWRSWTLRPPGTSGNQASHTYNSPLPAALKTGTRETPLVNKGPPQSTSPAAPVTSPVADNAAELKKKAKNRERLRRRRQRDKSKRTASINLEKLEDALLVAANIDVTAHGSGKITFVSPRKYRRKDADENPSAQASRVDLRPEDLHPDLHPDARRLVQDEHMRYIRPGN</sequence>
<accession>J0D0V7</accession>
<feature type="region of interest" description="Disordered" evidence="1">
    <location>
        <begin position="36"/>
        <end position="94"/>
    </location>
</feature>
<dbReference type="AlphaFoldDB" id="J0D0V7"/>
<gene>
    <name evidence="2" type="ORF">AURDEDRAFT_132218</name>
</gene>
<dbReference type="Proteomes" id="UP000006514">
    <property type="component" value="Unassembled WGS sequence"/>
</dbReference>
<dbReference type="EMBL" id="JH689233">
    <property type="protein sequence ID" value="EJD32192.1"/>
    <property type="molecule type" value="Genomic_DNA"/>
</dbReference>
<feature type="region of interest" description="Disordered" evidence="1">
    <location>
        <begin position="120"/>
        <end position="201"/>
    </location>
</feature>
<protein>
    <submittedName>
        <fullName evidence="2">Uncharacterized protein</fullName>
    </submittedName>
</protein>
<organism evidence="2 3">
    <name type="scientific">Auricularia subglabra (strain TFB-10046 / SS5)</name>
    <name type="common">White-rot fungus</name>
    <name type="synonym">Auricularia delicata (strain TFB10046)</name>
    <dbReference type="NCBI Taxonomy" id="717982"/>
    <lineage>
        <taxon>Eukaryota</taxon>
        <taxon>Fungi</taxon>
        <taxon>Dikarya</taxon>
        <taxon>Basidiomycota</taxon>
        <taxon>Agaricomycotina</taxon>
        <taxon>Agaricomycetes</taxon>
        <taxon>Auriculariales</taxon>
        <taxon>Auriculariaceae</taxon>
        <taxon>Auricularia</taxon>
    </lineage>
</organism>
<dbReference type="InParanoid" id="J0D0V7"/>
<feature type="compositionally biased region" description="Basic residues" evidence="1">
    <location>
        <begin position="180"/>
        <end position="199"/>
    </location>
</feature>
<feature type="region of interest" description="Disordered" evidence="1">
    <location>
        <begin position="236"/>
        <end position="264"/>
    </location>
</feature>
<feature type="compositionally biased region" description="Basic and acidic residues" evidence="1">
    <location>
        <begin position="252"/>
        <end position="264"/>
    </location>
</feature>